<sequence length="1359" mass="154435">MKKLIIYFSVVITLLSLLIYASPLLLRVTGLERPFKKWALPKLLGDNFNEIELNRFSFGLGSLHLSDLKIRSKDRSIDFFMDQITFSYNIFDFFIHPGNPQRALKKITFESPVLILSDSDSLNETESESDSSSGLKKLYQRLQDIKKIDRIHITNATIIWKKKNGDGLIISRNAEGVIQPKADSLLTMRISGNFFSVDEKRLNATAVVDLVNRELRAEIRFDRYPIAHILNIFLPASTEFLDGKLDGKLIFRNRGFSLGKSVLNGELALNNLDFKYKNQIVHNTSGTVNINDNELIFKNGAGNYFDTPFEYRVECPDVLHPSFTGWFKFEKVNLSPAGSLLTSSFPDSCDAQDLILTFAYRPGAAEGSIVVSANTLDLYHKNTINNLRADILIRPENIRLSRLTGIVNGFRVNARADYQMAENALDILLQMRKKNGLHLVLDRLTEKKQTLNLALHINTRLHGIRGKWHYDLTAPGDTLLSFSGGIRGAGDQVRIKLTEAPLPDNQLDVRINHLWQKPVIEHLTVSHFPFQLLTSDDYLSKIFNRFTTTLNLKGSLGQLQGEIIIHDTKQKRADFRLGTTVLNSFSANRIAQGYIELGNLVGFYRFSLNQSGINGTVQFPSGITGRLNMDLAQNGRLDGTVTFNEFDLFQALADTVAFSGSNSQGFLNGTIRLYGNYKEPQLNVNLTADRLLINKRGYFQTALGMNLNKHRAVIDSLVLSLNNVPFTRTSGLIDWSDDSLSVDIDGNDIDIQEFSETFLRSQNWISGLIGFRSQMRGTLSNPMVYSQVVVQNGRLVKVPFERIEADIVDSIASFQEMFNPESHNWTIQRFDMFHNGQYRLTANGFLPFNKQDSLDLDFKFKGDFLSFLPLWLPFFRNATSNTLIDLSLGGTIGNLKVTRGFVQLDRGELWMQKVAPHIKNISGKITLRKGSNKVNFVNLRGEVDNEYFTINTVRNIETEDRGKLKPWYFRDLNLDFGVLALHTSGKGVNLNIPGLMAPEDFGNLYLAGKREGESFYFAGPPKHPVVYGEVDISDTRLTYPFIEQIQPGAKTPIVVEFLMNIDWDVLVRSKENVVYYRDIPAFIDNVHTEFFIDESSPGLSFNGILNQKTFKPLGKLSSSRGRLEYLDQTFRVDYFEIEFNKWDIYPVVSGRAWTTVRDSLGAPPKTIYLKLYAKDKETGAEKQQGRWEDFRFKLESADPQIGESQEQVLAYMGFSVNNLKDKATSVGGAVTERYIFRPLLRPLERVLERSLGVDMVRINSNIARNLFYSSMGLGSNQAVFFNPFSTHSSYLFLMQSSEFTIGKYLTQNLYLTYTGQLVSVLNKNQPELDFNHSIGLEYRFLRNVLLEFEFDRQLMGYYQ</sequence>
<organism evidence="1">
    <name type="scientific">Caldithrix abyssi</name>
    <dbReference type="NCBI Taxonomy" id="187145"/>
    <lineage>
        <taxon>Bacteria</taxon>
        <taxon>Pseudomonadati</taxon>
        <taxon>Calditrichota</taxon>
        <taxon>Calditrichia</taxon>
        <taxon>Calditrichales</taxon>
        <taxon>Calditrichaceae</taxon>
        <taxon>Caldithrix</taxon>
    </lineage>
</organism>
<gene>
    <name evidence="1" type="ORF">ENJ89_02345</name>
</gene>
<proteinExistence type="predicted"/>
<reference evidence="1" key="1">
    <citation type="journal article" date="2020" name="mSystems">
        <title>Genome- and Community-Level Interaction Insights into Carbon Utilization and Element Cycling Functions of Hydrothermarchaeota in Hydrothermal Sediment.</title>
        <authorList>
            <person name="Zhou Z."/>
            <person name="Liu Y."/>
            <person name="Xu W."/>
            <person name="Pan J."/>
            <person name="Luo Z.H."/>
            <person name="Li M."/>
        </authorList>
    </citation>
    <scope>NUCLEOTIDE SEQUENCE [LARGE SCALE GENOMIC DNA]</scope>
    <source>
        <strain evidence="1">HyVt-527</strain>
    </source>
</reference>
<feature type="non-terminal residue" evidence="1">
    <location>
        <position position="1359"/>
    </location>
</feature>
<evidence type="ECO:0000313" key="1">
    <source>
        <dbReference type="EMBL" id="HHJ52011.1"/>
    </source>
</evidence>
<comment type="caution">
    <text evidence="1">The sequence shown here is derived from an EMBL/GenBank/DDBJ whole genome shotgun (WGS) entry which is preliminary data.</text>
</comment>
<protein>
    <submittedName>
        <fullName evidence="1">Uncharacterized protein</fullName>
    </submittedName>
</protein>
<dbReference type="Proteomes" id="UP000886124">
    <property type="component" value="Unassembled WGS sequence"/>
</dbReference>
<dbReference type="EMBL" id="DROD01000168">
    <property type="protein sequence ID" value="HHJ52011.1"/>
    <property type="molecule type" value="Genomic_DNA"/>
</dbReference>
<name>A0A7V5PN82_CALAY</name>
<accession>A0A7V5PN82</accession>